<organism evidence="2 3">
    <name type="scientific">Dendrothele bispora (strain CBS 962.96)</name>
    <dbReference type="NCBI Taxonomy" id="1314807"/>
    <lineage>
        <taxon>Eukaryota</taxon>
        <taxon>Fungi</taxon>
        <taxon>Dikarya</taxon>
        <taxon>Basidiomycota</taxon>
        <taxon>Agaricomycotina</taxon>
        <taxon>Agaricomycetes</taxon>
        <taxon>Agaricomycetidae</taxon>
        <taxon>Agaricales</taxon>
        <taxon>Agaricales incertae sedis</taxon>
        <taxon>Dendrothele</taxon>
    </lineage>
</organism>
<evidence type="ECO:0000313" key="2">
    <source>
        <dbReference type="EMBL" id="THU90253.1"/>
    </source>
</evidence>
<proteinExistence type="predicted"/>
<name>A0A4S8LMR5_DENBC</name>
<keyword evidence="1" id="KW-0472">Membrane</keyword>
<reference evidence="2 3" key="1">
    <citation type="journal article" date="2019" name="Nat. Ecol. Evol.">
        <title>Megaphylogeny resolves global patterns of mushroom evolution.</title>
        <authorList>
            <person name="Varga T."/>
            <person name="Krizsan K."/>
            <person name="Foldi C."/>
            <person name="Dima B."/>
            <person name="Sanchez-Garcia M."/>
            <person name="Sanchez-Ramirez S."/>
            <person name="Szollosi G.J."/>
            <person name="Szarkandi J.G."/>
            <person name="Papp V."/>
            <person name="Albert L."/>
            <person name="Andreopoulos W."/>
            <person name="Angelini C."/>
            <person name="Antonin V."/>
            <person name="Barry K.W."/>
            <person name="Bougher N.L."/>
            <person name="Buchanan P."/>
            <person name="Buyck B."/>
            <person name="Bense V."/>
            <person name="Catcheside P."/>
            <person name="Chovatia M."/>
            <person name="Cooper J."/>
            <person name="Damon W."/>
            <person name="Desjardin D."/>
            <person name="Finy P."/>
            <person name="Geml J."/>
            <person name="Haridas S."/>
            <person name="Hughes K."/>
            <person name="Justo A."/>
            <person name="Karasinski D."/>
            <person name="Kautmanova I."/>
            <person name="Kiss B."/>
            <person name="Kocsube S."/>
            <person name="Kotiranta H."/>
            <person name="LaButti K.M."/>
            <person name="Lechner B.E."/>
            <person name="Liimatainen K."/>
            <person name="Lipzen A."/>
            <person name="Lukacs Z."/>
            <person name="Mihaltcheva S."/>
            <person name="Morgado L.N."/>
            <person name="Niskanen T."/>
            <person name="Noordeloos M.E."/>
            <person name="Ohm R.A."/>
            <person name="Ortiz-Santana B."/>
            <person name="Ovrebo C."/>
            <person name="Racz N."/>
            <person name="Riley R."/>
            <person name="Savchenko A."/>
            <person name="Shiryaev A."/>
            <person name="Soop K."/>
            <person name="Spirin V."/>
            <person name="Szebenyi C."/>
            <person name="Tomsovsky M."/>
            <person name="Tulloss R.E."/>
            <person name="Uehling J."/>
            <person name="Grigoriev I.V."/>
            <person name="Vagvolgyi C."/>
            <person name="Papp T."/>
            <person name="Martin F.M."/>
            <person name="Miettinen O."/>
            <person name="Hibbett D.S."/>
            <person name="Nagy L.G."/>
        </authorList>
    </citation>
    <scope>NUCLEOTIDE SEQUENCE [LARGE SCALE GENOMIC DNA]</scope>
    <source>
        <strain evidence="2 3">CBS 962.96</strain>
    </source>
</reference>
<evidence type="ECO:0008006" key="4">
    <source>
        <dbReference type="Google" id="ProtNLM"/>
    </source>
</evidence>
<protein>
    <recommendedName>
        <fullName evidence="4">G-protein coupled receptors family 1 profile domain-containing protein</fullName>
    </recommendedName>
</protein>
<dbReference type="AlphaFoldDB" id="A0A4S8LMR5"/>
<sequence length="128" mass="14140">MSSQTQRTGPLSDSDVSIVARWFVETAISYLLYGVNVVISFTALYLLKSTSTRITRAQIGLFCLTILMLVMSTLSAFLTTAFILVEIPLNAINPPDVTSLLVDLNIVEIYAERLNCGEHGYYILTISL</sequence>
<accession>A0A4S8LMR5</accession>
<feature type="transmembrane region" description="Helical" evidence="1">
    <location>
        <begin position="59"/>
        <end position="85"/>
    </location>
</feature>
<dbReference type="OrthoDB" id="3174319at2759"/>
<keyword evidence="3" id="KW-1185">Reference proteome</keyword>
<evidence type="ECO:0000256" key="1">
    <source>
        <dbReference type="SAM" id="Phobius"/>
    </source>
</evidence>
<feature type="transmembrane region" description="Helical" evidence="1">
    <location>
        <begin position="27"/>
        <end position="47"/>
    </location>
</feature>
<dbReference type="EMBL" id="ML179340">
    <property type="protein sequence ID" value="THU90253.1"/>
    <property type="molecule type" value="Genomic_DNA"/>
</dbReference>
<evidence type="ECO:0000313" key="3">
    <source>
        <dbReference type="Proteomes" id="UP000297245"/>
    </source>
</evidence>
<gene>
    <name evidence="2" type="ORF">K435DRAFT_802124</name>
</gene>
<keyword evidence="1" id="KW-0812">Transmembrane</keyword>
<keyword evidence="1" id="KW-1133">Transmembrane helix</keyword>
<dbReference type="Proteomes" id="UP000297245">
    <property type="component" value="Unassembled WGS sequence"/>
</dbReference>